<sequence>MKNAPRIIVATAATIALALGGATAAYAGHDANPSEKVASYSYSLDAVQPADVPESRASGTTRVKALPNGKLQVTVEAWGLSPNLPHAMHLHGVPGDATDMACPGPAAAGPDGVVTVLDGAPFYGGILTSLTSTGDVSPASALALDRFAMADANGYLYYQRTFTDVPGYTDAGTVQVVVHGIDFDRNGSYAFNPADPFSSRSSSLGAGIPLEATVPVLCGGVAN</sequence>
<dbReference type="OrthoDB" id="2991218at2"/>
<dbReference type="RefSeq" id="WP_129233488.1">
    <property type="nucleotide sequence ID" value="NZ_JBHXVJ010000004.1"/>
</dbReference>
<keyword evidence="1" id="KW-0732">Signal</keyword>
<protein>
    <recommendedName>
        <fullName evidence="4">CHRD domain-containing protein</fullName>
    </recommendedName>
</protein>
<dbReference type="Proteomes" id="UP000292881">
    <property type="component" value="Unassembled WGS sequence"/>
</dbReference>
<evidence type="ECO:0000256" key="1">
    <source>
        <dbReference type="SAM" id="SignalP"/>
    </source>
</evidence>
<proteinExistence type="predicted"/>
<name>A0A4Q2JPI2_9MICO</name>
<evidence type="ECO:0000313" key="2">
    <source>
        <dbReference type="EMBL" id="RXZ50165.1"/>
    </source>
</evidence>
<dbReference type="AlphaFoldDB" id="A0A4Q2JPI2"/>
<reference evidence="2 3" key="1">
    <citation type="submission" date="2019-01" db="EMBL/GenBank/DDBJ databases">
        <authorList>
            <person name="Li J."/>
        </authorList>
    </citation>
    <scope>NUCLEOTIDE SEQUENCE [LARGE SCALE GENOMIC DNA]</scope>
    <source>
        <strain evidence="2 3">CGMCC 4.7180</strain>
    </source>
</reference>
<evidence type="ECO:0008006" key="4">
    <source>
        <dbReference type="Google" id="ProtNLM"/>
    </source>
</evidence>
<organism evidence="2 3">
    <name type="scientific">Agromyces binzhouensis</name>
    <dbReference type="NCBI Taxonomy" id="1817495"/>
    <lineage>
        <taxon>Bacteria</taxon>
        <taxon>Bacillati</taxon>
        <taxon>Actinomycetota</taxon>
        <taxon>Actinomycetes</taxon>
        <taxon>Micrococcales</taxon>
        <taxon>Microbacteriaceae</taxon>
        <taxon>Agromyces</taxon>
    </lineage>
</organism>
<feature type="signal peptide" evidence="1">
    <location>
        <begin position="1"/>
        <end position="27"/>
    </location>
</feature>
<feature type="chain" id="PRO_5038830349" description="CHRD domain-containing protein" evidence="1">
    <location>
        <begin position="28"/>
        <end position="223"/>
    </location>
</feature>
<keyword evidence="3" id="KW-1185">Reference proteome</keyword>
<accession>A0A4Q2JPI2</accession>
<comment type="caution">
    <text evidence="2">The sequence shown here is derived from an EMBL/GenBank/DDBJ whole genome shotgun (WGS) entry which is preliminary data.</text>
</comment>
<dbReference type="EMBL" id="SDPL01000030">
    <property type="protein sequence ID" value="RXZ50165.1"/>
    <property type="molecule type" value="Genomic_DNA"/>
</dbReference>
<gene>
    <name evidence="2" type="ORF">ESO86_03425</name>
</gene>
<evidence type="ECO:0000313" key="3">
    <source>
        <dbReference type="Proteomes" id="UP000292881"/>
    </source>
</evidence>